<keyword evidence="2" id="KW-1185">Reference proteome</keyword>
<evidence type="ECO:0000313" key="1">
    <source>
        <dbReference type="EMBL" id="KGJ07416.1"/>
    </source>
</evidence>
<dbReference type="AlphaFoldDB" id="A0A099FB44"/>
<proteinExistence type="predicted"/>
<comment type="caution">
    <text evidence="1">The sequence shown here is derived from an EMBL/GenBank/DDBJ whole genome shotgun (WGS) entry which is preliminary data.</text>
</comment>
<name>A0A099FB44_9RHOB</name>
<dbReference type="RefSeq" id="WP_036718978.1">
    <property type="nucleotide sequence ID" value="NZ_JRKS01000021.1"/>
</dbReference>
<dbReference type="Proteomes" id="UP000029917">
    <property type="component" value="Unassembled WGS sequence"/>
</dbReference>
<accession>A0A099FB44</accession>
<dbReference type="EMBL" id="JRKS01000021">
    <property type="protein sequence ID" value="KGJ07416.1"/>
    <property type="molecule type" value="Genomic_DNA"/>
</dbReference>
<evidence type="ECO:0000313" key="2">
    <source>
        <dbReference type="Proteomes" id="UP000029917"/>
    </source>
</evidence>
<sequence length="61" mass="6814">MNDLAQALDLTRQEGFVVRIAGSFPEHDIPIRVGKYVRAGHVQSETHRMKAELVANRLAEA</sequence>
<protein>
    <submittedName>
        <fullName evidence="1">Uncharacterized protein</fullName>
    </submittedName>
</protein>
<gene>
    <name evidence="1" type="ORF">IC63_08530</name>
</gene>
<reference evidence="1 2" key="1">
    <citation type="submission" date="2014-09" db="EMBL/GenBank/DDBJ databases">
        <authorList>
            <person name="McGinnis J.M."/>
            <person name="Wolfgang W.J."/>
        </authorList>
    </citation>
    <scope>NUCLEOTIDE SEQUENCE [LARGE SCALE GENOMIC DNA]</scope>
    <source>
        <strain evidence="1 2">HAMBI 3106</strain>
    </source>
</reference>
<organism evidence="1 2">
    <name type="scientific">Paracoccus sphaerophysae</name>
    <dbReference type="NCBI Taxonomy" id="690417"/>
    <lineage>
        <taxon>Bacteria</taxon>
        <taxon>Pseudomonadati</taxon>
        <taxon>Pseudomonadota</taxon>
        <taxon>Alphaproteobacteria</taxon>
        <taxon>Rhodobacterales</taxon>
        <taxon>Paracoccaceae</taxon>
        <taxon>Paracoccus</taxon>
    </lineage>
</organism>
<reference evidence="1 2" key="2">
    <citation type="submission" date="2014-10" db="EMBL/GenBank/DDBJ databases">
        <title>Paracoccus sanguinis sp. nov., isolated from clinical specimens of New York State patients.</title>
        <authorList>
            <person name="Mingle L.A."/>
            <person name="Cole J.A."/>
            <person name="Lapierre P."/>
            <person name="Musser K.A."/>
        </authorList>
    </citation>
    <scope>NUCLEOTIDE SEQUENCE [LARGE SCALE GENOMIC DNA]</scope>
    <source>
        <strain evidence="1 2">HAMBI 3106</strain>
    </source>
</reference>
<dbReference type="STRING" id="690417.IC63_08530"/>